<dbReference type="GO" id="GO:0043041">
    <property type="term" value="P:amino acid activation for nonribosomal peptide biosynthetic process"/>
    <property type="evidence" value="ECO:0007669"/>
    <property type="project" value="TreeGrafter"/>
</dbReference>
<dbReference type="Gene3D" id="1.10.1200.10">
    <property type="entry name" value="ACP-like"/>
    <property type="match status" value="1"/>
</dbReference>
<dbReference type="GO" id="GO:0031177">
    <property type="term" value="F:phosphopantetheine binding"/>
    <property type="evidence" value="ECO:0007669"/>
    <property type="project" value="InterPro"/>
</dbReference>
<dbReference type="PANTHER" id="PTHR45527:SF1">
    <property type="entry name" value="FATTY ACID SYNTHASE"/>
    <property type="match status" value="1"/>
</dbReference>
<dbReference type="NCBIfam" id="TIGR01733">
    <property type="entry name" value="AA-adenyl-dom"/>
    <property type="match status" value="1"/>
</dbReference>
<dbReference type="PROSITE" id="PS00455">
    <property type="entry name" value="AMP_BINDING"/>
    <property type="match status" value="1"/>
</dbReference>
<gene>
    <name evidence="4" type="ORF">GTG28_19875</name>
</gene>
<keyword evidence="2" id="KW-0597">Phosphoprotein</keyword>
<evidence type="ECO:0000259" key="3">
    <source>
        <dbReference type="PROSITE" id="PS50075"/>
    </source>
</evidence>
<dbReference type="InterPro" id="IPR042099">
    <property type="entry name" value="ANL_N_sf"/>
</dbReference>
<evidence type="ECO:0000256" key="2">
    <source>
        <dbReference type="ARBA" id="ARBA00022553"/>
    </source>
</evidence>
<dbReference type="GO" id="GO:0005737">
    <property type="term" value="C:cytoplasm"/>
    <property type="evidence" value="ECO:0007669"/>
    <property type="project" value="TreeGrafter"/>
</dbReference>
<dbReference type="Gene3D" id="3.30.300.30">
    <property type="match status" value="2"/>
</dbReference>
<reference evidence="4 5" key="1">
    <citation type="submission" date="2020-01" db="EMBL/GenBank/DDBJ databases">
        <title>Draft Genome Sequence of Vibrio sp. strain OCN044, Isolated from a Healthy Coral at Palmyra Atoll.</title>
        <authorList>
            <person name="Videau P."/>
            <person name="Loughran R."/>
            <person name="Esquivel A."/>
            <person name="Deadmond M."/>
            <person name="Paddock B.E."/>
            <person name="Saw J.H."/>
            <person name="Ushijima B."/>
        </authorList>
    </citation>
    <scope>NUCLEOTIDE SEQUENCE [LARGE SCALE GENOMIC DNA]</scope>
    <source>
        <strain evidence="4 5">OCN044</strain>
    </source>
</reference>
<evidence type="ECO:0000313" key="5">
    <source>
        <dbReference type="Proteomes" id="UP000478571"/>
    </source>
</evidence>
<evidence type="ECO:0000256" key="1">
    <source>
        <dbReference type="ARBA" id="ARBA00022450"/>
    </source>
</evidence>
<dbReference type="Gene3D" id="3.40.50.12780">
    <property type="entry name" value="N-terminal domain of ligase-like"/>
    <property type="match status" value="1"/>
</dbReference>
<dbReference type="Pfam" id="PF00975">
    <property type="entry name" value="Thioesterase"/>
    <property type="match status" value="1"/>
</dbReference>
<dbReference type="Gene3D" id="3.40.109.10">
    <property type="entry name" value="NADH Oxidase"/>
    <property type="match status" value="1"/>
</dbReference>
<dbReference type="InterPro" id="IPR045851">
    <property type="entry name" value="AMP-bd_C_sf"/>
</dbReference>
<dbReference type="CDD" id="cd02142">
    <property type="entry name" value="McbC_SagB-like_oxidoreductase"/>
    <property type="match status" value="1"/>
</dbReference>
<dbReference type="InterPro" id="IPR020845">
    <property type="entry name" value="AMP-binding_CS"/>
</dbReference>
<dbReference type="PROSITE" id="PS50075">
    <property type="entry name" value="CARRIER"/>
    <property type="match status" value="1"/>
</dbReference>
<organism evidence="4 5">
    <name type="scientific">Vibrio tetraodonis subsp. pristinus</name>
    <dbReference type="NCBI Taxonomy" id="2695891"/>
    <lineage>
        <taxon>Bacteria</taxon>
        <taxon>Pseudomonadati</taxon>
        <taxon>Pseudomonadota</taxon>
        <taxon>Gammaproteobacteria</taxon>
        <taxon>Vibrionales</taxon>
        <taxon>Vibrionaceae</taxon>
        <taxon>Vibrio</taxon>
    </lineage>
</organism>
<keyword evidence="1" id="KW-0596">Phosphopantetheine</keyword>
<accession>A0A6L8M2H7</accession>
<name>A0A6L8M2H7_9VIBR</name>
<dbReference type="PANTHER" id="PTHR45527">
    <property type="entry name" value="NONRIBOSOMAL PEPTIDE SYNTHETASE"/>
    <property type="match status" value="1"/>
</dbReference>
<dbReference type="SUPFAM" id="SSF47336">
    <property type="entry name" value="ACP-like"/>
    <property type="match status" value="1"/>
</dbReference>
<dbReference type="InterPro" id="IPR036736">
    <property type="entry name" value="ACP-like_sf"/>
</dbReference>
<proteinExistence type="predicted"/>
<dbReference type="GO" id="GO:0016491">
    <property type="term" value="F:oxidoreductase activity"/>
    <property type="evidence" value="ECO:0007669"/>
    <property type="project" value="InterPro"/>
</dbReference>
<protein>
    <submittedName>
        <fullName evidence="4">Amino acid adenylation domain-containing protein</fullName>
    </submittedName>
</protein>
<feature type="domain" description="Carrier" evidence="3">
    <location>
        <begin position="948"/>
        <end position="1023"/>
    </location>
</feature>
<dbReference type="GO" id="GO:0044550">
    <property type="term" value="P:secondary metabolite biosynthetic process"/>
    <property type="evidence" value="ECO:0007669"/>
    <property type="project" value="TreeGrafter"/>
</dbReference>
<dbReference type="InterPro" id="IPR009081">
    <property type="entry name" value="PP-bd_ACP"/>
</dbReference>
<sequence>MTILSSIYEAQQDVQCEDTMLNVEPCVLNMLNTQVELKPQNIAIRDTKTSIDYASFWTLIHQNARRIKHVTKSDDPCIGLFCDPSVEMITGAWSILASNHAYLPLAPEYPEERIRYMVDDSAIQVIITQEHLKSQLKSIVPKHITILTQSELEEIDDGHVSQEIKFSPKLDNLAYVIYTSGSSGKPKGVMVTYANISHQIAFLKRQFGFDQGDCILQKTPASFDAAQWEILAPAFGCQVVVAPKDCYRDPDSMIETILNYDVSVLQCVPTLLQALVDHPLFSDCLSLEHVFSGGEILTRNLAKEFFERMPNAELTNLYGPTECTINSSFFTLSRASVSDYPDAISIGKPVANTEYHVLRDDGQPTEIGEVGELYISGFQVARGYYRRSDITAEKFVVNHLCDLPGHKVMYKTGDLVKQDMQGNAHFISRADNQIKLRGYRVELDEIRLAIENHQWVKTAAMVVKNDPRTGHQNLIACVELDEKQAALMDQGNHDTHHQSKSNKFQVKAQLSSPGLRDITDCETGNVTALPGRDASMVHREKAFGRKTYRFFDGDVSISKDMLLNMLERQPLPPKFLGRAEQLSIEAFGDLLRNFGQFNSPERLLPKYAYASPGALYATQMYFEIKGLFGLEAGIYYYHPAEHCLVKTAPLSESSSPCLNVHFIGRFDAIESVYKNNIQEVLEMETGHMLGLFDELLPEYGLCLLQDKSVTRDTLPEWYDGEIRDFYLGNYRFDTYQLANQPFSPQYLIQTHENRVEGLCSGLYTYKDGELHWLTDKTLQKRDVVAINQKVFERSSFGVGLVCSNEDKENHYIQLGRAFHRLQSNSLLIGLMSSGYSSKTNNDLPSAIKMRAILDEFGLSMDSFYFGIGGPISESQYLSEGMNEDLVHMQGPTEILKEDLSLLLPQYMIPNKVLVLNKLPQMANGKVDYHTLNQLDELNAMNTQHALVPLTTDTEKKIGEIWCRVMKWESVSAEDDFFESGGNSLTAVAMNNMINSAFAIHMPLQVLFHTPTISGLAQWVDDNLWEHSSCSRLIPLNQNTNSPVFCWPGLGGYPLNLKLLASKLYDDRAFYGIQALGINAGEQPLTSIRDMALEDIKHIKSIQPKGPYTLWGYSFGARVAFETAAQLEEMGDTVEALYLLAPGSPNAQVEREQVHEHEASFENPVFVAILFSVFAHKIEGRLMERCLELCNTEHKFVGFICERFPMLQSDLVKRIIKIVKLTYEFSYRFEELENRCITAPITIIKAHGDHYSFIENAPHFSKGVPKSIELDADHYQVLKEAGVGEIEQKMKNQDNNYAGKYDNA</sequence>
<dbReference type="EMBL" id="WWEU01000013">
    <property type="protein sequence ID" value="MYM61470.1"/>
    <property type="molecule type" value="Genomic_DNA"/>
</dbReference>
<dbReference type="InterPro" id="IPR000415">
    <property type="entry name" value="Nitroreductase-like"/>
</dbReference>
<comment type="caution">
    <text evidence="4">The sequence shown here is derived from an EMBL/GenBank/DDBJ whole genome shotgun (WGS) entry which is preliminary data.</text>
</comment>
<dbReference type="InterPro" id="IPR020806">
    <property type="entry name" value="PKS_PP-bd"/>
</dbReference>
<keyword evidence="5" id="KW-1185">Reference proteome</keyword>
<dbReference type="InterPro" id="IPR029058">
    <property type="entry name" value="AB_hydrolase_fold"/>
</dbReference>
<dbReference type="Pfam" id="PF00501">
    <property type="entry name" value="AMP-binding"/>
    <property type="match status" value="1"/>
</dbReference>
<dbReference type="SUPFAM" id="SSF56801">
    <property type="entry name" value="Acetyl-CoA synthetase-like"/>
    <property type="match status" value="1"/>
</dbReference>
<dbReference type="Proteomes" id="UP000478571">
    <property type="component" value="Unassembled WGS sequence"/>
</dbReference>
<dbReference type="InterPro" id="IPR001031">
    <property type="entry name" value="Thioesterase"/>
</dbReference>
<dbReference type="SMART" id="SM00823">
    <property type="entry name" value="PKS_PP"/>
    <property type="match status" value="1"/>
</dbReference>
<dbReference type="InterPro" id="IPR000873">
    <property type="entry name" value="AMP-dep_synth/lig_dom"/>
</dbReference>
<dbReference type="Pfam" id="PF00550">
    <property type="entry name" value="PP-binding"/>
    <property type="match status" value="1"/>
</dbReference>
<dbReference type="InterPro" id="IPR010071">
    <property type="entry name" value="AA_adenyl_dom"/>
</dbReference>
<dbReference type="CDD" id="cd05930">
    <property type="entry name" value="A_NRPS"/>
    <property type="match status" value="1"/>
</dbReference>
<dbReference type="Gene3D" id="3.40.50.1820">
    <property type="entry name" value="alpha/beta hydrolase"/>
    <property type="match status" value="1"/>
</dbReference>
<evidence type="ECO:0000313" key="4">
    <source>
        <dbReference type="EMBL" id="MYM61470.1"/>
    </source>
</evidence>
<dbReference type="SUPFAM" id="SSF53474">
    <property type="entry name" value="alpha/beta-Hydrolases"/>
    <property type="match status" value="1"/>
</dbReference>